<organism evidence="4 5">
    <name type="scientific">Sinosporangium album</name>
    <dbReference type="NCBI Taxonomy" id="504805"/>
    <lineage>
        <taxon>Bacteria</taxon>
        <taxon>Bacillati</taxon>
        <taxon>Actinomycetota</taxon>
        <taxon>Actinomycetes</taxon>
        <taxon>Streptosporangiales</taxon>
        <taxon>Streptosporangiaceae</taxon>
        <taxon>Sinosporangium</taxon>
    </lineage>
</organism>
<evidence type="ECO:0000259" key="3">
    <source>
        <dbReference type="Pfam" id="PF00296"/>
    </source>
</evidence>
<evidence type="ECO:0000256" key="1">
    <source>
        <dbReference type="ARBA" id="ARBA00023002"/>
    </source>
</evidence>
<keyword evidence="2 4" id="KW-0503">Monooxygenase</keyword>
<dbReference type="GO" id="GO:0016705">
    <property type="term" value="F:oxidoreductase activity, acting on paired donors, with incorporation or reduction of molecular oxygen"/>
    <property type="evidence" value="ECO:0007669"/>
    <property type="project" value="InterPro"/>
</dbReference>
<sequence>MEIGLFHSIQWPKGSAQPDRYNQALYQAQFVEELGFDSVWFTEHHFSRHGIVSNSLAVLANLAARTERIRLGTAVTVLPLHDPVRLAETVATVDILSGGRLDLGIGSGYQAGEFSGYGLDIADKHSRFDESLEVLRRIWTEDQPFTHEGEHWRYLDCYPQPRPMQQPHPPIWLATDGPQGMATCASNDWGVLLPQGASWSKVGEKVATYQDALTQAGKSVDDGKLWLARGFYTAATTEKARAEATGPYIDFLTLAGQLAGPKGLPGAGGRTSSPDELDAKINDTAIFGSPEDCIESFIRARELGVRRIMLFVHMGQLQHQQILDSLALFGKEVLPVVKDL</sequence>
<dbReference type="Gene3D" id="3.20.20.30">
    <property type="entry name" value="Luciferase-like domain"/>
    <property type="match status" value="1"/>
</dbReference>
<evidence type="ECO:0000313" key="4">
    <source>
        <dbReference type="EMBL" id="SDH83858.1"/>
    </source>
</evidence>
<dbReference type="SUPFAM" id="SSF51679">
    <property type="entry name" value="Bacterial luciferase-like"/>
    <property type="match status" value="1"/>
</dbReference>
<gene>
    <name evidence="4" type="ORF">SAMN05421505_12424</name>
</gene>
<dbReference type="RefSeq" id="WP_093172919.1">
    <property type="nucleotide sequence ID" value="NZ_FNCN01000024.1"/>
</dbReference>
<dbReference type="PANTHER" id="PTHR30137">
    <property type="entry name" value="LUCIFERASE-LIKE MONOOXYGENASE"/>
    <property type="match status" value="1"/>
</dbReference>
<evidence type="ECO:0000256" key="2">
    <source>
        <dbReference type="ARBA" id="ARBA00023033"/>
    </source>
</evidence>
<accession>A0A1G8FNX8</accession>
<dbReference type="STRING" id="504805.SAMN05421505_12424"/>
<reference evidence="4 5" key="1">
    <citation type="submission" date="2016-10" db="EMBL/GenBank/DDBJ databases">
        <authorList>
            <person name="de Groot N.N."/>
        </authorList>
    </citation>
    <scope>NUCLEOTIDE SEQUENCE [LARGE SCALE GENOMIC DNA]</scope>
    <source>
        <strain evidence="4 5">CPCC 201354</strain>
    </source>
</reference>
<dbReference type="Pfam" id="PF00296">
    <property type="entry name" value="Bac_luciferase"/>
    <property type="match status" value="1"/>
</dbReference>
<dbReference type="InterPro" id="IPR036661">
    <property type="entry name" value="Luciferase-like_sf"/>
</dbReference>
<dbReference type="PANTHER" id="PTHR30137:SF8">
    <property type="entry name" value="BLR5498 PROTEIN"/>
    <property type="match status" value="1"/>
</dbReference>
<dbReference type="InterPro" id="IPR011251">
    <property type="entry name" value="Luciferase-like_dom"/>
</dbReference>
<dbReference type="OrthoDB" id="5241801at2"/>
<dbReference type="AlphaFoldDB" id="A0A1G8FNX8"/>
<name>A0A1G8FNX8_9ACTN</name>
<dbReference type="EMBL" id="FNCN01000024">
    <property type="protein sequence ID" value="SDH83858.1"/>
    <property type="molecule type" value="Genomic_DNA"/>
</dbReference>
<feature type="domain" description="Luciferase-like" evidence="3">
    <location>
        <begin position="1"/>
        <end position="306"/>
    </location>
</feature>
<keyword evidence="1" id="KW-0560">Oxidoreductase</keyword>
<keyword evidence="5" id="KW-1185">Reference proteome</keyword>
<dbReference type="GO" id="GO:0005829">
    <property type="term" value="C:cytosol"/>
    <property type="evidence" value="ECO:0007669"/>
    <property type="project" value="TreeGrafter"/>
</dbReference>
<dbReference type="GO" id="GO:0004497">
    <property type="term" value="F:monooxygenase activity"/>
    <property type="evidence" value="ECO:0007669"/>
    <property type="project" value="UniProtKB-KW"/>
</dbReference>
<evidence type="ECO:0000313" key="5">
    <source>
        <dbReference type="Proteomes" id="UP000198923"/>
    </source>
</evidence>
<dbReference type="Proteomes" id="UP000198923">
    <property type="component" value="Unassembled WGS sequence"/>
</dbReference>
<proteinExistence type="predicted"/>
<dbReference type="InterPro" id="IPR050766">
    <property type="entry name" value="Bact_Lucif_Oxidored"/>
</dbReference>
<protein>
    <submittedName>
        <fullName evidence="4">Flavin-dependent oxidoreductase, luciferase family (Includes alkanesulfonate monooxygenase SsuD and methylene tetrahydromethanopterin reductase)</fullName>
    </submittedName>
</protein>